<evidence type="ECO:0000256" key="15">
    <source>
        <dbReference type="SAM" id="Phobius"/>
    </source>
</evidence>
<dbReference type="GO" id="GO:1904659">
    <property type="term" value="P:D-glucose transmembrane transport"/>
    <property type="evidence" value="ECO:0007669"/>
    <property type="project" value="TreeGrafter"/>
</dbReference>
<evidence type="ECO:0000256" key="10">
    <source>
        <dbReference type="ARBA" id="ARBA00023136"/>
    </source>
</evidence>
<feature type="transmembrane region" description="Helical" evidence="15">
    <location>
        <begin position="76"/>
        <end position="98"/>
    </location>
</feature>
<keyword evidence="18" id="KW-1185">Reference proteome</keyword>
<dbReference type="InterPro" id="IPR005828">
    <property type="entry name" value="MFS_sugar_transport-like"/>
</dbReference>
<organism evidence="17 18">
    <name type="scientific">Albula goreensis</name>
    <dbReference type="NCBI Taxonomy" id="1534307"/>
    <lineage>
        <taxon>Eukaryota</taxon>
        <taxon>Metazoa</taxon>
        <taxon>Chordata</taxon>
        <taxon>Craniata</taxon>
        <taxon>Vertebrata</taxon>
        <taxon>Euteleostomi</taxon>
        <taxon>Actinopterygii</taxon>
        <taxon>Neopterygii</taxon>
        <taxon>Teleostei</taxon>
        <taxon>Albuliformes</taxon>
        <taxon>Albulidae</taxon>
        <taxon>Albula</taxon>
    </lineage>
</organism>
<dbReference type="InterPro" id="IPR050820">
    <property type="entry name" value="MFS_Sugar_Transporter"/>
</dbReference>
<evidence type="ECO:0000256" key="4">
    <source>
        <dbReference type="ARBA" id="ARBA00007004"/>
    </source>
</evidence>
<dbReference type="GO" id="GO:0048471">
    <property type="term" value="C:perinuclear region of cytoplasm"/>
    <property type="evidence" value="ECO:0007669"/>
    <property type="project" value="UniProtKB-SubCell"/>
</dbReference>
<comment type="catalytic activity">
    <reaction evidence="1">
        <text>D-glucose(out) = D-glucose(in)</text>
        <dbReference type="Rhea" id="RHEA:60376"/>
        <dbReference type="ChEBI" id="CHEBI:4167"/>
    </reaction>
</comment>
<dbReference type="InterPro" id="IPR036259">
    <property type="entry name" value="MFS_trans_sf"/>
</dbReference>
<dbReference type="GO" id="GO:0072359">
    <property type="term" value="P:circulatory system development"/>
    <property type="evidence" value="ECO:0007669"/>
    <property type="project" value="TreeGrafter"/>
</dbReference>
<evidence type="ECO:0000256" key="6">
    <source>
        <dbReference type="ARBA" id="ARBA00022490"/>
    </source>
</evidence>
<feature type="transmembrane region" description="Helical" evidence="15">
    <location>
        <begin position="483"/>
        <end position="504"/>
    </location>
</feature>
<dbReference type="PANTHER" id="PTHR48023:SF7">
    <property type="entry name" value="SOLUTE CARRIER FAMILY 2, FACILITATED GLUCOSE TRANSPORTER MEMBER 10"/>
    <property type="match status" value="1"/>
</dbReference>
<feature type="transmembrane region" description="Helical" evidence="15">
    <location>
        <begin position="243"/>
        <end position="268"/>
    </location>
</feature>
<dbReference type="FunFam" id="1.20.1250.20:FF:000790">
    <property type="entry name" value="Solute carrier family 2 member 10"/>
    <property type="match status" value="1"/>
</dbReference>
<evidence type="ECO:0000256" key="3">
    <source>
        <dbReference type="ARBA" id="ARBA00004556"/>
    </source>
</evidence>
<evidence type="ECO:0000256" key="12">
    <source>
        <dbReference type="ARBA" id="ARBA00037777"/>
    </source>
</evidence>
<dbReference type="GO" id="GO:0055056">
    <property type="term" value="F:D-glucose transmembrane transporter activity"/>
    <property type="evidence" value="ECO:0007669"/>
    <property type="project" value="TreeGrafter"/>
</dbReference>
<evidence type="ECO:0000313" key="18">
    <source>
        <dbReference type="Proteomes" id="UP000829720"/>
    </source>
</evidence>
<name>A0A8T3CYM1_9TELE</name>
<evidence type="ECO:0000256" key="9">
    <source>
        <dbReference type="ARBA" id="ARBA00022989"/>
    </source>
</evidence>
<dbReference type="GO" id="GO:0016020">
    <property type="term" value="C:membrane"/>
    <property type="evidence" value="ECO:0007669"/>
    <property type="project" value="InterPro"/>
</dbReference>
<evidence type="ECO:0000256" key="1">
    <source>
        <dbReference type="ARBA" id="ARBA00000618"/>
    </source>
</evidence>
<evidence type="ECO:0000256" key="11">
    <source>
        <dbReference type="ARBA" id="ARBA00023180"/>
    </source>
</evidence>
<feature type="transmembrane region" description="Helical" evidence="15">
    <location>
        <begin position="454"/>
        <end position="477"/>
    </location>
</feature>
<dbReference type="PROSITE" id="PS00216">
    <property type="entry name" value="SUGAR_TRANSPORT_1"/>
    <property type="match status" value="2"/>
</dbReference>
<dbReference type="EMBL" id="JAERUA010000014">
    <property type="protein sequence ID" value="KAI1890413.1"/>
    <property type="molecule type" value="Genomic_DNA"/>
</dbReference>
<comment type="caution">
    <text evidence="17">The sequence shown here is derived from an EMBL/GenBank/DDBJ whole genome shotgun (WGS) entry which is preliminary data.</text>
</comment>
<keyword evidence="11" id="KW-0325">Glycoprotein</keyword>
<comment type="similarity">
    <text evidence="4">Belongs to the major facilitator superfamily. Sugar transporter (TC 2.A.1.1) family. Glucose transporter subfamily.</text>
</comment>
<dbReference type="AlphaFoldDB" id="A0A8T3CYM1"/>
<keyword evidence="6" id="KW-0963">Cytoplasm</keyword>
<feature type="domain" description="Major facilitator superfamily (MFS) profile" evidence="16">
    <location>
        <begin position="9"/>
        <end position="508"/>
    </location>
</feature>
<accession>A0A8T3CYM1</accession>
<dbReference type="PRINTS" id="PR00171">
    <property type="entry name" value="SUGRTRNSPORT"/>
</dbReference>
<evidence type="ECO:0000313" key="17">
    <source>
        <dbReference type="EMBL" id="KAI1890413.1"/>
    </source>
</evidence>
<feature type="transmembrane region" description="Helical" evidence="15">
    <location>
        <begin position="47"/>
        <end position="67"/>
    </location>
</feature>
<feature type="transmembrane region" description="Helical" evidence="15">
    <location>
        <begin position="308"/>
        <end position="328"/>
    </location>
</feature>
<protein>
    <recommendedName>
        <fullName evidence="13">Solute carrier family 2, facilitated glucose transporter member 10</fullName>
    </recommendedName>
    <alternativeName>
        <fullName evidence="14">Glucose transporter type 10</fullName>
    </alternativeName>
</protein>
<sequence>MGCSVLALSSAVSTLGGLVFGYELAIISGALLQLQSEFELSCVQQEAVVSALLIGAFLASLIGGFVIDRYGRRNSILFSNLLVLVGSLLLVVSGSVFALVAGRVAVGFAMSISSMSCCIFVSEMVSPKRRGLLVTLYEAGITVGILVAYAMNYILSEVREGWKYMFGLAIAPALVQFVSILSLPSRTVSSTKEACEFQGQPGLIQLSGTAEEEDDVVKRRRDDHQYSVLALFQSKDNMRTRTLIGLGLVLFQQFTGQPNVLFYASTIFQSVGFEGDTSAVLASVGLGVVKVVATLISMICADKVGRRGLLLVGCVVMTTSLFVIGLLSGHALLHSRKPCSATDPFTNTTHRGQGPPGQRLTPLNISDGQSHERFAHASAALGSADAFPLYSTVETPGIVTVQAPLLSKTAGHGIVNWIILISLMAYVSAYSIGFGPMTWLVLSEIFPAGLRGRAFAFTNCFNWAANVLVTFTFLNLIDALGLAWTFLLYGINGVAAVVFIYFMLPETKGKSLEEIDRDLSSKRLHNREACCATLSCRGIFHLDTRECMCQGLKTADTV</sequence>
<dbReference type="FunFam" id="1.20.1250.20:FF:000164">
    <property type="entry name" value="solute carrier family 2, facilitated glucose transporter member 10"/>
    <property type="match status" value="1"/>
</dbReference>
<evidence type="ECO:0000259" key="16">
    <source>
        <dbReference type="PROSITE" id="PS50850"/>
    </source>
</evidence>
<gene>
    <name evidence="17" type="ORF">AGOR_G00153460</name>
</gene>
<dbReference type="Pfam" id="PF00083">
    <property type="entry name" value="Sugar_tr"/>
    <property type="match status" value="2"/>
</dbReference>
<feature type="transmembrane region" description="Helical" evidence="15">
    <location>
        <begin position="104"/>
        <end position="122"/>
    </location>
</feature>
<dbReference type="PANTHER" id="PTHR48023">
    <property type="entry name" value="D-XYLOSE-PROTON SYMPORTER-LIKE 2"/>
    <property type="match status" value="1"/>
</dbReference>
<feature type="transmembrane region" description="Helical" evidence="15">
    <location>
        <begin position="280"/>
        <end position="301"/>
    </location>
</feature>
<keyword evidence="8 15" id="KW-0812">Transmembrane</keyword>
<keyword evidence="9 15" id="KW-1133">Transmembrane helix</keyword>
<keyword evidence="7" id="KW-0762">Sugar transport</keyword>
<dbReference type="GO" id="GO:0012505">
    <property type="term" value="C:endomembrane system"/>
    <property type="evidence" value="ECO:0007669"/>
    <property type="project" value="UniProtKB-SubCell"/>
</dbReference>
<evidence type="ECO:0000256" key="8">
    <source>
        <dbReference type="ARBA" id="ARBA00022692"/>
    </source>
</evidence>
<evidence type="ECO:0000256" key="14">
    <source>
        <dbReference type="ARBA" id="ARBA00042909"/>
    </source>
</evidence>
<feature type="transmembrane region" description="Helical" evidence="15">
    <location>
        <begin position="414"/>
        <end position="442"/>
    </location>
</feature>
<evidence type="ECO:0000256" key="2">
    <source>
        <dbReference type="ARBA" id="ARBA00004127"/>
    </source>
</evidence>
<dbReference type="OrthoDB" id="4142200at2759"/>
<evidence type="ECO:0000256" key="13">
    <source>
        <dbReference type="ARBA" id="ARBA00039240"/>
    </source>
</evidence>
<dbReference type="Proteomes" id="UP000829720">
    <property type="component" value="Unassembled WGS sequence"/>
</dbReference>
<comment type="subcellular location">
    <subcellularLocation>
        <location evidence="3">Cytoplasm</location>
        <location evidence="3">Perinuclear region</location>
    </subcellularLocation>
    <subcellularLocation>
        <location evidence="2">Endomembrane system</location>
        <topology evidence="2">Multi-pass membrane protein</topology>
    </subcellularLocation>
</comment>
<evidence type="ECO:0000256" key="5">
    <source>
        <dbReference type="ARBA" id="ARBA00022448"/>
    </source>
</evidence>
<reference evidence="17" key="1">
    <citation type="submission" date="2021-01" db="EMBL/GenBank/DDBJ databases">
        <authorList>
            <person name="Zahm M."/>
            <person name="Roques C."/>
            <person name="Cabau C."/>
            <person name="Klopp C."/>
            <person name="Donnadieu C."/>
            <person name="Jouanno E."/>
            <person name="Lampietro C."/>
            <person name="Louis A."/>
            <person name="Herpin A."/>
            <person name="Echchiki A."/>
            <person name="Berthelot C."/>
            <person name="Parey E."/>
            <person name="Roest-Crollius H."/>
            <person name="Braasch I."/>
            <person name="Postlethwait J."/>
            <person name="Bobe J."/>
            <person name="Montfort J."/>
            <person name="Bouchez O."/>
            <person name="Begum T."/>
            <person name="Mejri S."/>
            <person name="Adams A."/>
            <person name="Chen W.-J."/>
            <person name="Guiguen Y."/>
        </authorList>
    </citation>
    <scope>NUCLEOTIDE SEQUENCE</scope>
    <source>
        <tissue evidence="17">Blood</tissue>
    </source>
</reference>
<comment type="function">
    <text evidence="12">Facilitative glucose transporter required for the development of the cardiovascular system.</text>
</comment>
<dbReference type="PROSITE" id="PS50850">
    <property type="entry name" value="MFS"/>
    <property type="match status" value="1"/>
</dbReference>
<feature type="transmembrane region" description="Helical" evidence="15">
    <location>
        <begin position="161"/>
        <end position="183"/>
    </location>
</feature>
<feature type="transmembrane region" description="Helical" evidence="15">
    <location>
        <begin position="134"/>
        <end position="155"/>
    </location>
</feature>
<dbReference type="Gene3D" id="1.20.1250.20">
    <property type="entry name" value="MFS general substrate transporter like domains"/>
    <property type="match status" value="2"/>
</dbReference>
<evidence type="ECO:0000256" key="7">
    <source>
        <dbReference type="ARBA" id="ARBA00022597"/>
    </source>
</evidence>
<keyword evidence="5" id="KW-0813">Transport</keyword>
<keyword evidence="10 15" id="KW-0472">Membrane</keyword>
<dbReference type="InterPro" id="IPR003663">
    <property type="entry name" value="Sugar/inositol_transpt"/>
</dbReference>
<proteinExistence type="inferred from homology"/>
<dbReference type="SUPFAM" id="SSF103473">
    <property type="entry name" value="MFS general substrate transporter"/>
    <property type="match status" value="1"/>
</dbReference>
<dbReference type="InterPro" id="IPR005829">
    <property type="entry name" value="Sugar_transporter_CS"/>
</dbReference>
<dbReference type="InterPro" id="IPR020846">
    <property type="entry name" value="MFS_dom"/>
</dbReference>